<dbReference type="EMBL" id="CP013387">
    <property type="protein sequence ID" value="AOJ04144.1"/>
    <property type="molecule type" value="Genomic_DNA"/>
</dbReference>
<protein>
    <submittedName>
        <fullName evidence="1">Uncharacterized protein</fullName>
    </submittedName>
</protein>
<sequence>MQQLLACLGEPLRHSLVAAQPRQLLQSRAAAVFAPDPTARDMQHDSVLEQRQIAHSPNRRLVDLLAARSALFAVHDFADRLQI</sequence>
<organism evidence="1 2">
    <name type="scientific">Burkholderia mayonis</name>
    <dbReference type="NCBI Taxonomy" id="1385591"/>
    <lineage>
        <taxon>Bacteria</taxon>
        <taxon>Pseudomonadati</taxon>
        <taxon>Pseudomonadota</taxon>
        <taxon>Betaproteobacteria</taxon>
        <taxon>Burkholderiales</taxon>
        <taxon>Burkholderiaceae</taxon>
        <taxon>Burkholderia</taxon>
        <taxon>pseudomallei group</taxon>
    </lineage>
</organism>
<proteinExistence type="predicted"/>
<dbReference type="KEGG" id="buu:WS70_19960"/>
<accession>A0A1B4FKH3</accession>
<dbReference type="AlphaFoldDB" id="A0A1B4FKH3"/>
<evidence type="ECO:0000313" key="1">
    <source>
        <dbReference type="EMBL" id="AOJ04144.1"/>
    </source>
</evidence>
<evidence type="ECO:0000313" key="2">
    <source>
        <dbReference type="Proteomes" id="UP000062519"/>
    </source>
</evidence>
<name>A0A1B4FKH3_9BURK</name>
<keyword evidence="2" id="KW-1185">Reference proteome</keyword>
<dbReference type="Proteomes" id="UP000062519">
    <property type="component" value="Chromosome 2"/>
</dbReference>
<reference evidence="1 2" key="1">
    <citation type="submission" date="2015-12" db="EMBL/GenBank/DDBJ databases">
        <title>Diversity of Burkholderia near neighbor genomes.</title>
        <authorList>
            <person name="Sahl J."/>
            <person name="Wagner D."/>
            <person name="Keim P."/>
        </authorList>
    </citation>
    <scope>NUCLEOTIDE SEQUENCE [LARGE SCALE GENOMIC DNA]</scope>
    <source>
        <strain evidence="1 2">BDU6</strain>
    </source>
</reference>
<gene>
    <name evidence="1" type="ORF">WS70_19960</name>
</gene>